<evidence type="ECO:0008006" key="3">
    <source>
        <dbReference type="Google" id="ProtNLM"/>
    </source>
</evidence>
<dbReference type="OrthoDB" id="309640at2759"/>
<dbReference type="OMA" id="NEAWDAW"/>
<sequence length="110" mass="12046">MSGTVLHRKSGLVFISGQTAADEDGITAQTERVLQKVDERLAAAGTDKSHILQAQIWLKDIERDFKAMNGVWVQWVDQDNKPARATTEAPMANGKILVEIMVVASAKETP</sequence>
<reference evidence="1" key="1">
    <citation type="submission" date="2021-05" db="EMBL/GenBank/DDBJ databases">
        <title>The genome of the haptophyte Pavlova lutheri (Diacronema luteri, Pavlovales) - a model for lipid biosynthesis in eukaryotic algae.</title>
        <authorList>
            <person name="Hulatt C.J."/>
            <person name="Posewitz M.C."/>
        </authorList>
    </citation>
    <scope>NUCLEOTIDE SEQUENCE</scope>
    <source>
        <strain evidence="1">NIVA-4/92</strain>
    </source>
</reference>
<dbReference type="AlphaFoldDB" id="A0A8J6C1S3"/>
<evidence type="ECO:0000313" key="1">
    <source>
        <dbReference type="EMBL" id="KAG8459097.1"/>
    </source>
</evidence>
<dbReference type="Proteomes" id="UP000751190">
    <property type="component" value="Unassembled WGS sequence"/>
</dbReference>
<evidence type="ECO:0000313" key="2">
    <source>
        <dbReference type="Proteomes" id="UP000751190"/>
    </source>
</evidence>
<protein>
    <recommendedName>
        <fullName evidence="3">RidA family protein</fullName>
    </recommendedName>
</protein>
<dbReference type="InterPro" id="IPR035959">
    <property type="entry name" value="RutC-like_sf"/>
</dbReference>
<name>A0A8J6C1S3_DIALT</name>
<accession>A0A8J6C1S3</accession>
<dbReference type="EMBL" id="JAGTXO010000044">
    <property type="protein sequence ID" value="KAG8459097.1"/>
    <property type="molecule type" value="Genomic_DNA"/>
</dbReference>
<organism evidence="1 2">
    <name type="scientific">Diacronema lutheri</name>
    <name type="common">Unicellular marine alga</name>
    <name type="synonym">Monochrysis lutheri</name>
    <dbReference type="NCBI Taxonomy" id="2081491"/>
    <lineage>
        <taxon>Eukaryota</taxon>
        <taxon>Haptista</taxon>
        <taxon>Haptophyta</taxon>
        <taxon>Pavlovophyceae</taxon>
        <taxon>Pavlovales</taxon>
        <taxon>Pavlovaceae</taxon>
        <taxon>Diacronema</taxon>
    </lineage>
</organism>
<dbReference type="InterPro" id="IPR035709">
    <property type="entry name" value="YoaB-like"/>
</dbReference>
<proteinExistence type="predicted"/>
<dbReference type="PANTHER" id="PTHR47328:SF1">
    <property type="entry name" value="RUTC FAMILY PROTEIN YOAB"/>
    <property type="match status" value="1"/>
</dbReference>
<dbReference type="CDD" id="cd06150">
    <property type="entry name" value="YjgF_YER057c_UK114_like_2"/>
    <property type="match status" value="1"/>
</dbReference>
<dbReference type="PANTHER" id="PTHR47328">
    <property type="match status" value="1"/>
</dbReference>
<dbReference type="SUPFAM" id="SSF55298">
    <property type="entry name" value="YjgF-like"/>
    <property type="match status" value="1"/>
</dbReference>
<dbReference type="Gene3D" id="3.30.1330.40">
    <property type="entry name" value="RutC-like"/>
    <property type="match status" value="1"/>
</dbReference>
<dbReference type="InterPro" id="IPR006175">
    <property type="entry name" value="YjgF/YER057c/UK114"/>
</dbReference>
<dbReference type="Pfam" id="PF01042">
    <property type="entry name" value="Ribonuc_L-PSP"/>
    <property type="match status" value="1"/>
</dbReference>
<gene>
    <name evidence="1" type="ORF">KFE25_002504</name>
</gene>
<keyword evidence="2" id="KW-1185">Reference proteome</keyword>
<comment type="caution">
    <text evidence="1">The sequence shown here is derived from an EMBL/GenBank/DDBJ whole genome shotgun (WGS) entry which is preliminary data.</text>
</comment>